<evidence type="ECO:0000313" key="2">
    <source>
        <dbReference type="Proteomes" id="UP000070422"/>
    </source>
</evidence>
<sequence length="74" mass="8459">MTTKDKIKNLVNKLNDEQEQAVLSLLLVMVDQTTVKPDTWETQAIQNFEKMSPEEREDGAMSLETYAKLNSITL</sequence>
<dbReference type="AlphaFoldDB" id="A0A133XZK7"/>
<dbReference type="EMBL" id="LSCQ01000043">
    <property type="protein sequence ID" value="KXB36388.1"/>
    <property type="molecule type" value="Genomic_DNA"/>
</dbReference>
<organism evidence="1 2">
    <name type="scientific">Aerococcus christensenii</name>
    <dbReference type="NCBI Taxonomy" id="87541"/>
    <lineage>
        <taxon>Bacteria</taxon>
        <taxon>Bacillati</taxon>
        <taxon>Bacillota</taxon>
        <taxon>Bacilli</taxon>
        <taxon>Lactobacillales</taxon>
        <taxon>Aerococcaceae</taxon>
        <taxon>Aerococcus</taxon>
    </lineage>
</organism>
<protein>
    <submittedName>
        <fullName evidence="1">Uncharacterized protein</fullName>
    </submittedName>
</protein>
<accession>A0A133XZK7</accession>
<dbReference type="Proteomes" id="UP000070422">
    <property type="component" value="Unassembled WGS sequence"/>
</dbReference>
<proteinExistence type="predicted"/>
<gene>
    <name evidence="1" type="ORF">HMPREF3187_00898</name>
</gene>
<dbReference type="RefSeq" id="WP_060936816.1">
    <property type="nucleotide sequence ID" value="NZ_CP118095.1"/>
</dbReference>
<comment type="caution">
    <text evidence="1">The sequence shown here is derived from an EMBL/GenBank/DDBJ whole genome shotgun (WGS) entry which is preliminary data.</text>
</comment>
<name>A0A133XZK7_9LACT</name>
<reference evidence="1 2" key="1">
    <citation type="submission" date="2016-01" db="EMBL/GenBank/DDBJ databases">
        <authorList>
            <person name="Oliw E.H."/>
        </authorList>
    </citation>
    <scope>NUCLEOTIDE SEQUENCE [LARGE SCALE GENOMIC DNA]</scope>
    <source>
        <strain evidence="1 2">KA00635</strain>
    </source>
</reference>
<evidence type="ECO:0000313" key="1">
    <source>
        <dbReference type="EMBL" id="KXB36388.1"/>
    </source>
</evidence>
<dbReference type="PATRIC" id="fig|87541.4.peg.887"/>